<evidence type="ECO:0000256" key="1">
    <source>
        <dbReference type="SAM" id="Phobius"/>
    </source>
</evidence>
<sequence>MLYKQYCWPRGLDVVDLGQFQHVRGVVVNIFNGADGSRSQIVRDTFLVPSLLFALFVYWCGLERYLNGLSNPLPMKFILCTSLFISAMYELKRGSFRADMVSLLATSIIFAVSPWLACEYRNWYLNFIDQLKGVQEATDAIGHEYIRAVENPAVGIGSCFAMALATIRLPLNRIIKASLERAFIVKNSDSVCPHCGQVTHHL</sequence>
<reference evidence="2" key="1">
    <citation type="submission" date="2015-06" db="EMBL/GenBank/DDBJ databases">
        <title>Antimicrobial resistance-carrying plasmid pAsa4 variants found in Aeromonas salmonicida subsp. salmonicida: general architecture, construction blocks and gene elimination.</title>
        <authorList>
            <person name="Tanaka K.H."/>
            <person name="Vincent A.T."/>
            <person name="Trudel M.V."/>
            <person name="Paquet V.E."/>
            <person name="Frenette M."/>
            <person name="Charette S.J."/>
        </authorList>
    </citation>
    <scope>NUCLEOTIDE SEQUENCE</scope>
    <source>
        <strain evidence="2">01-B522</strain>
        <plasmid evidence="2">pAsa4b</plasmid>
    </source>
</reference>
<dbReference type="EMBL" id="KT033469">
    <property type="protein sequence ID" value="ALL42181.1"/>
    <property type="molecule type" value="Genomic_DNA"/>
</dbReference>
<dbReference type="AlphaFoldDB" id="A0A189PG62"/>
<accession>A0A189PG62</accession>
<feature type="transmembrane region" description="Helical" evidence="1">
    <location>
        <begin position="98"/>
        <end position="117"/>
    </location>
</feature>
<keyword evidence="1" id="KW-1133">Transmembrane helix</keyword>
<keyword evidence="1" id="KW-0812">Transmembrane</keyword>
<proteinExistence type="predicted"/>
<name>A0A189PG62_AERSS</name>
<protein>
    <submittedName>
        <fullName evidence="2">Uncharacterized protein</fullName>
    </submittedName>
</protein>
<organism evidence="2">
    <name type="scientific">Aeromonas salmonicida subsp. salmonicida</name>
    <dbReference type="NCBI Taxonomy" id="29491"/>
    <lineage>
        <taxon>Bacteria</taxon>
        <taxon>Pseudomonadati</taxon>
        <taxon>Pseudomonadota</taxon>
        <taxon>Gammaproteobacteria</taxon>
        <taxon>Aeromonadales</taxon>
        <taxon>Aeromonadaceae</taxon>
        <taxon>Aeromonas</taxon>
    </lineage>
</organism>
<evidence type="ECO:0000313" key="2">
    <source>
        <dbReference type="EMBL" id="ALL42181.1"/>
    </source>
</evidence>
<feature type="transmembrane region" description="Helical" evidence="1">
    <location>
        <begin position="46"/>
        <end position="67"/>
    </location>
</feature>
<keyword evidence="1" id="KW-0472">Membrane</keyword>
<geneLocation type="plasmid" evidence="2">
    <name>pAsa4b</name>
</geneLocation>
<keyword evidence="2" id="KW-0614">Plasmid</keyword>